<comment type="similarity">
    <text evidence="1">Belongs to the ice-binding protein family.</text>
</comment>
<keyword evidence="2" id="KW-0732">Signal</keyword>
<dbReference type="EMBL" id="LN890655">
    <property type="protein sequence ID" value="CUS04873.2"/>
    <property type="molecule type" value="Genomic_DNA"/>
</dbReference>
<dbReference type="AlphaFoldDB" id="A0A170PII4"/>
<proteinExistence type="inferred from homology"/>
<protein>
    <recommendedName>
        <fullName evidence="3">SpaA-like prealbumin fold domain-containing protein</fullName>
    </recommendedName>
</protein>
<dbReference type="Proteomes" id="UP000215027">
    <property type="component" value="Chromosome I"/>
</dbReference>
<dbReference type="Pfam" id="PF24514">
    <property type="entry name" value="SpaA_4"/>
    <property type="match status" value="1"/>
</dbReference>
<evidence type="ECO:0000256" key="2">
    <source>
        <dbReference type="ARBA" id="ARBA00022729"/>
    </source>
</evidence>
<keyword evidence="5" id="KW-1185">Reference proteome</keyword>
<evidence type="ECO:0000313" key="4">
    <source>
        <dbReference type="EMBL" id="CUS04873.2"/>
    </source>
</evidence>
<accession>A0A170PII4</accession>
<dbReference type="OrthoDB" id="2082707at2"/>
<feature type="domain" description="SpaA-like prealbumin fold" evidence="3">
    <location>
        <begin position="265"/>
        <end position="345"/>
    </location>
</feature>
<evidence type="ECO:0000259" key="3">
    <source>
        <dbReference type="Pfam" id="PF24514"/>
    </source>
</evidence>
<organism evidence="4 5">
    <name type="scientific">Candidatus Promineifilum breve</name>
    <dbReference type="NCBI Taxonomy" id="1806508"/>
    <lineage>
        <taxon>Bacteria</taxon>
        <taxon>Bacillati</taxon>
        <taxon>Chloroflexota</taxon>
        <taxon>Ardenticatenia</taxon>
        <taxon>Candidatus Promineifilales</taxon>
        <taxon>Candidatus Promineifilaceae</taxon>
        <taxon>Candidatus Promineifilum</taxon>
    </lineage>
</organism>
<reference evidence="4" key="1">
    <citation type="submission" date="2016-01" db="EMBL/GenBank/DDBJ databases">
        <authorList>
            <person name="Mcilroy J.S."/>
            <person name="Karst M S."/>
            <person name="Albertsen M."/>
        </authorList>
    </citation>
    <scope>NUCLEOTIDE SEQUENCE</scope>
    <source>
        <strain evidence="4">Cfx-K</strain>
    </source>
</reference>
<dbReference type="InterPro" id="IPR055371">
    <property type="entry name" value="SpaA_PFL_dom_4"/>
</dbReference>
<dbReference type="KEGG" id="pbf:CFX0092_A2995"/>
<gene>
    <name evidence="4" type="ORF">CFX0092_A2995</name>
</gene>
<name>A0A170PII4_9CHLR</name>
<evidence type="ECO:0000313" key="5">
    <source>
        <dbReference type="Proteomes" id="UP000215027"/>
    </source>
</evidence>
<dbReference type="InterPro" id="IPR021884">
    <property type="entry name" value="Ice-bd_prot"/>
</dbReference>
<dbReference type="Pfam" id="PF11999">
    <property type="entry name" value="Ice_binding"/>
    <property type="match status" value="1"/>
</dbReference>
<sequence>MSEKRITQRARWPISLLLAGLVLVFILGITAQVSEAVATAPDLGTAGSFAVLGGSTVTNTGPTSVSGNLGVSPGSAVTGFPPGTVAGGTIHAADAVAEQAQADATTAYGDLAGQACDVTYTLAEDIGGDTLAPGVHCFPSSAFITGALTLDAQGDPSAVWVFDIESTLITAPGASVLIINGGNACNVFWRVGSSATLDTTTDFKGNILALANIAVNTGATVSGRLLAQVEAVTMDTNVIAIPTNCAPPPPAGNIIIGVQTNPDGSAAQFAFTSQYGPFTLGDGGSNDSGNQTPGIYNITQTVPPGWNLTSIVCTSLNGSTTTVDLPNGTVEVDLVAGDTVTCVFNMEEEAPPIDICLDGAADYQRTVILGKGMGNDNKHKTSLKLTIPNWQTVDSLYGQLVGEQNGEANYVQFIYPDQTYSQVNVLTSPAYRRWATFWYGADLNPAATITGRWFLKTTGTKGHIPRAFLLYPTYHTTEPYVNVFDPLAFDESIKNHVYYKVSAGWIAAQQYRMAIPAPQLDVTMVVQVALAENDKDNRVLRLTVSADGATPQTVSPNNPSHGDLLNIVTFNFPIKAGTDEIVLDLVSPSPNGDSGAMIGAAAYYACQPDID</sequence>
<evidence type="ECO:0000256" key="1">
    <source>
        <dbReference type="ARBA" id="ARBA00005445"/>
    </source>
</evidence>